<reference evidence="3 4" key="1">
    <citation type="submission" date="2021-03" db="EMBL/GenBank/DDBJ databases">
        <title>Genomic Encyclopedia of Type Strains, Phase IV (KMG-IV): sequencing the most valuable type-strain genomes for metagenomic binning, comparative biology and taxonomic classification.</title>
        <authorList>
            <person name="Goeker M."/>
        </authorList>
    </citation>
    <scope>NUCLEOTIDE SEQUENCE [LARGE SCALE GENOMIC DNA]</scope>
    <source>
        <strain evidence="3 4">DSM 14349</strain>
    </source>
</reference>
<organism evidence="3 4">
    <name type="scientific">Paenibacillus turicensis</name>
    <dbReference type="NCBI Taxonomy" id="160487"/>
    <lineage>
        <taxon>Bacteria</taxon>
        <taxon>Bacillati</taxon>
        <taxon>Bacillota</taxon>
        <taxon>Bacilli</taxon>
        <taxon>Bacillales</taxon>
        <taxon>Paenibacillaceae</taxon>
        <taxon>Paenibacillus</taxon>
    </lineage>
</organism>
<keyword evidence="2" id="KW-0812">Transmembrane</keyword>
<keyword evidence="4" id="KW-1185">Reference proteome</keyword>
<feature type="region of interest" description="Disordered" evidence="1">
    <location>
        <begin position="35"/>
        <end position="70"/>
    </location>
</feature>
<dbReference type="RefSeq" id="WP_210091173.1">
    <property type="nucleotide sequence ID" value="NZ_JAGGKG010000029.1"/>
</dbReference>
<accession>A0ABS4FYE0</accession>
<proteinExistence type="predicted"/>
<sequence length="335" mass="37964">MREPRDKPPKPRSALAIMFMVLFTVAVTTYWPSSKEEKLGTDTPPSQSEDNANQQITNQPPPSSEIPSNGKVINPYLLEQQSWKEKDVKAITIKWEGNKASLSKNDTQIILESLRWTDTTIAEVQASSATTATSSAQDVQLQIDVGAKEPIVLPYNVSVNAYAVDGKWYYANDQVLLLMNRVLEQDKKLALFDHLKQQATIEEQQDATDEADQIQAEQLQIDGLDFEGWQQKLTQETPLWKIPFYDNDSAQISEVINIADEIVMLPGQIVFMDDAHQTKNGIKIGMSKNEVQRILDVKALKLPSRWSYKVGDYYIFHIYFQQDKVAFIVLNSPLV</sequence>
<evidence type="ECO:0000313" key="3">
    <source>
        <dbReference type="EMBL" id="MBP1907595.1"/>
    </source>
</evidence>
<gene>
    <name evidence="3" type="ORF">J2Z32_004272</name>
</gene>
<evidence type="ECO:0008006" key="5">
    <source>
        <dbReference type="Google" id="ProtNLM"/>
    </source>
</evidence>
<keyword evidence="2" id="KW-0472">Membrane</keyword>
<keyword evidence="2" id="KW-1133">Transmembrane helix</keyword>
<dbReference type="EMBL" id="JAGGKG010000029">
    <property type="protein sequence ID" value="MBP1907595.1"/>
    <property type="molecule type" value="Genomic_DNA"/>
</dbReference>
<feature type="transmembrane region" description="Helical" evidence="2">
    <location>
        <begin position="12"/>
        <end position="31"/>
    </location>
</feature>
<evidence type="ECO:0000256" key="1">
    <source>
        <dbReference type="SAM" id="MobiDB-lite"/>
    </source>
</evidence>
<protein>
    <recommendedName>
        <fullName evidence="5">DUF4340 domain-containing protein</fullName>
    </recommendedName>
</protein>
<dbReference type="Proteomes" id="UP001519272">
    <property type="component" value="Unassembled WGS sequence"/>
</dbReference>
<feature type="compositionally biased region" description="Polar residues" evidence="1">
    <location>
        <begin position="43"/>
        <end position="58"/>
    </location>
</feature>
<evidence type="ECO:0000313" key="4">
    <source>
        <dbReference type="Proteomes" id="UP001519272"/>
    </source>
</evidence>
<evidence type="ECO:0000256" key="2">
    <source>
        <dbReference type="SAM" id="Phobius"/>
    </source>
</evidence>
<name>A0ABS4FYE0_9BACL</name>
<comment type="caution">
    <text evidence="3">The sequence shown here is derived from an EMBL/GenBank/DDBJ whole genome shotgun (WGS) entry which is preliminary data.</text>
</comment>